<proteinExistence type="predicted"/>
<dbReference type="RefSeq" id="XP_049152534.1">
    <property type="nucleotide sequence ID" value="XM_049295387.1"/>
</dbReference>
<dbReference type="KEGG" id="clup:CLUP02_16465"/>
<evidence type="ECO:0000313" key="2">
    <source>
        <dbReference type="Proteomes" id="UP000830671"/>
    </source>
</evidence>
<evidence type="ECO:0000313" key="1">
    <source>
        <dbReference type="EMBL" id="UQC90933.1"/>
    </source>
</evidence>
<dbReference type="AlphaFoldDB" id="A0A9Q8T8N4"/>
<dbReference type="Proteomes" id="UP000830671">
    <property type="component" value="Chromosome 9"/>
</dbReference>
<dbReference type="GeneID" id="73350397"/>
<dbReference type="EMBL" id="CP019481">
    <property type="protein sequence ID" value="UQC90933.1"/>
    <property type="molecule type" value="Genomic_DNA"/>
</dbReference>
<accession>A0A9Q8T8N4</accession>
<sequence>MSSPTKSHTTGKPKRQKNMRVLSAYHLSIQPQRFRQLEGPETPNREDPKMAKFVNYLPSPCTSSYPSIVHVYNFRSQHQLVTFTQTETTKRRRKKESKKERKKNLMKYLSFIKPMYTSSLYSASSSSSSRRHVIIPILLSIATTPLEKTLRRPLQYEEERHGCMAEDGEKRLLIDIVFAMMDYWNGSNKKTTIREARNMFEKKEGKKAMI</sequence>
<name>A0A9Q8T8N4_9PEZI</name>
<organism evidence="1 2">
    <name type="scientific">Colletotrichum lupini</name>
    <dbReference type="NCBI Taxonomy" id="145971"/>
    <lineage>
        <taxon>Eukaryota</taxon>
        <taxon>Fungi</taxon>
        <taxon>Dikarya</taxon>
        <taxon>Ascomycota</taxon>
        <taxon>Pezizomycotina</taxon>
        <taxon>Sordariomycetes</taxon>
        <taxon>Hypocreomycetidae</taxon>
        <taxon>Glomerellales</taxon>
        <taxon>Glomerellaceae</taxon>
        <taxon>Colletotrichum</taxon>
        <taxon>Colletotrichum acutatum species complex</taxon>
    </lineage>
</organism>
<reference evidence="1" key="1">
    <citation type="journal article" date="2021" name="Mol. Plant Microbe Interact.">
        <title>Complete Genome Sequence of the Plant-Pathogenic Fungus Colletotrichum lupini.</title>
        <authorList>
            <person name="Baroncelli R."/>
            <person name="Pensec F."/>
            <person name="Da Lio D."/>
            <person name="Boufleur T."/>
            <person name="Vicente I."/>
            <person name="Sarrocco S."/>
            <person name="Picot A."/>
            <person name="Baraldi E."/>
            <person name="Sukno S."/>
            <person name="Thon M."/>
            <person name="Le Floch G."/>
        </authorList>
    </citation>
    <scope>NUCLEOTIDE SEQUENCE</scope>
    <source>
        <strain evidence="1">IMI 504893</strain>
    </source>
</reference>
<keyword evidence="2" id="KW-1185">Reference proteome</keyword>
<gene>
    <name evidence="1" type="ORF">CLUP02_16465</name>
</gene>
<protein>
    <submittedName>
        <fullName evidence="1">Uncharacterized protein</fullName>
    </submittedName>
</protein>